<evidence type="ECO:0000256" key="5">
    <source>
        <dbReference type="ARBA" id="ARBA00013112"/>
    </source>
</evidence>
<dbReference type="EMBL" id="CM026432">
    <property type="protein sequence ID" value="KAG0557980.1"/>
    <property type="molecule type" value="Genomic_DNA"/>
</dbReference>
<dbReference type="NCBIfam" id="TIGR01482">
    <property type="entry name" value="SPP-subfamily"/>
    <property type="match status" value="1"/>
</dbReference>
<dbReference type="NCBIfam" id="TIGR01484">
    <property type="entry name" value="HAD-SF-IIB"/>
    <property type="match status" value="1"/>
</dbReference>
<dbReference type="SUPFAM" id="SSF56784">
    <property type="entry name" value="HAD-like"/>
    <property type="match status" value="1"/>
</dbReference>
<dbReference type="SFLD" id="SFLDS00003">
    <property type="entry name" value="Haloacid_Dehalogenase"/>
    <property type="match status" value="1"/>
</dbReference>
<evidence type="ECO:0000256" key="1">
    <source>
        <dbReference type="ARBA" id="ARBA00001946"/>
    </source>
</evidence>
<dbReference type="GO" id="GO:0005986">
    <property type="term" value="P:sucrose biosynthetic process"/>
    <property type="evidence" value="ECO:0007669"/>
    <property type="project" value="InterPro"/>
</dbReference>
<dbReference type="SFLD" id="SFLDG01141">
    <property type="entry name" value="C2.B.1:_Sucrose_Phosphatase_Li"/>
    <property type="match status" value="1"/>
</dbReference>
<feature type="domain" description="Sucrose-phosphatase C-terminal" evidence="11">
    <location>
        <begin position="287"/>
        <end position="414"/>
    </location>
</feature>
<dbReference type="InterPro" id="IPR013679">
    <property type="entry name" value="SPP_C"/>
</dbReference>
<feature type="compositionally biased region" description="Polar residues" evidence="9">
    <location>
        <begin position="431"/>
        <end position="452"/>
    </location>
</feature>
<gene>
    <name evidence="12" type="ORF">KC19_11G170600</name>
</gene>
<dbReference type="SFLD" id="SFLDG01140">
    <property type="entry name" value="C2.B:_Phosphomannomutase_and_P"/>
    <property type="match status" value="1"/>
</dbReference>
<dbReference type="SUPFAM" id="SSF54427">
    <property type="entry name" value="NTF2-like"/>
    <property type="match status" value="1"/>
</dbReference>
<dbReference type="Gene3D" id="3.40.50.1000">
    <property type="entry name" value="HAD superfamily/HAD-like"/>
    <property type="match status" value="1"/>
</dbReference>
<dbReference type="InterPro" id="IPR036412">
    <property type="entry name" value="HAD-like_sf"/>
</dbReference>
<dbReference type="Proteomes" id="UP000822688">
    <property type="component" value="Chromosome 11"/>
</dbReference>
<keyword evidence="6" id="KW-0378">Hydrolase</keyword>
<evidence type="ECO:0000256" key="7">
    <source>
        <dbReference type="ARBA" id="ARBA00022842"/>
    </source>
</evidence>
<dbReference type="Gene3D" id="3.10.450.50">
    <property type="match status" value="1"/>
</dbReference>
<dbReference type="EC" id="3.1.3.24" evidence="5"/>
<comment type="pathway">
    <text evidence="2">Glycan biosynthesis; sucrose biosynthesis; sucrose from D-fructose 6-phosphate and UDP-alpha-D-glucose: step 2/2.</text>
</comment>
<keyword evidence="13" id="KW-1185">Reference proteome</keyword>
<accession>A0A8T0GG40</accession>
<evidence type="ECO:0000259" key="11">
    <source>
        <dbReference type="Pfam" id="PF08472"/>
    </source>
</evidence>
<evidence type="ECO:0000256" key="9">
    <source>
        <dbReference type="SAM" id="MobiDB-lite"/>
    </source>
</evidence>
<feature type="compositionally biased region" description="Basic and acidic residues" evidence="9">
    <location>
        <begin position="467"/>
        <end position="481"/>
    </location>
</feature>
<comment type="subunit">
    <text evidence="4">Homodimer.</text>
</comment>
<dbReference type="InterPro" id="IPR006379">
    <property type="entry name" value="HAD-SF_hydro_IIB"/>
</dbReference>
<evidence type="ECO:0000313" key="12">
    <source>
        <dbReference type="EMBL" id="KAG0557980.1"/>
    </source>
</evidence>
<dbReference type="PANTHER" id="PTHR46521">
    <property type="entry name" value="SUCROSE-PHOSPHATASE 2-RELATED"/>
    <property type="match status" value="1"/>
</dbReference>
<dbReference type="GO" id="GO:0050307">
    <property type="term" value="F:sucrose-phosphate phosphatase activity"/>
    <property type="evidence" value="ECO:0007669"/>
    <property type="project" value="UniProtKB-EC"/>
</dbReference>
<name>A0A8T0GG40_CERPU</name>
<dbReference type="InterPro" id="IPR006380">
    <property type="entry name" value="SPP-like_dom"/>
</dbReference>
<evidence type="ECO:0000256" key="2">
    <source>
        <dbReference type="ARBA" id="ARBA00005070"/>
    </source>
</evidence>
<dbReference type="InterPro" id="IPR051518">
    <property type="entry name" value="Sucrose_Phosphatase"/>
</dbReference>
<protein>
    <recommendedName>
        <fullName evidence="5">sucrose-phosphate phosphatase</fullName>
        <ecNumber evidence="5">3.1.3.24</ecNumber>
    </recommendedName>
</protein>
<dbReference type="InterPro" id="IPR023214">
    <property type="entry name" value="HAD_sf"/>
</dbReference>
<comment type="similarity">
    <text evidence="3">Belongs to the sucrose phosphatase family.</text>
</comment>
<evidence type="ECO:0000256" key="3">
    <source>
        <dbReference type="ARBA" id="ARBA00007211"/>
    </source>
</evidence>
<feature type="domain" description="Sucrose phosphatase-like" evidence="10">
    <location>
        <begin position="8"/>
        <end position="258"/>
    </location>
</feature>
<comment type="catalytic activity">
    <reaction evidence="8">
        <text>sucrose 6(F)-phosphate + H2O = sucrose + phosphate</text>
        <dbReference type="Rhea" id="RHEA:19289"/>
        <dbReference type="ChEBI" id="CHEBI:15377"/>
        <dbReference type="ChEBI" id="CHEBI:17992"/>
        <dbReference type="ChEBI" id="CHEBI:43474"/>
        <dbReference type="ChEBI" id="CHEBI:57723"/>
        <dbReference type="EC" id="3.1.3.24"/>
    </reaction>
</comment>
<reference evidence="12 13" key="1">
    <citation type="submission" date="2020-06" db="EMBL/GenBank/DDBJ databases">
        <title>WGS assembly of Ceratodon purpureus strain R40.</title>
        <authorList>
            <person name="Carey S.B."/>
            <person name="Jenkins J."/>
            <person name="Shu S."/>
            <person name="Lovell J.T."/>
            <person name="Sreedasyam A."/>
            <person name="Maumus F."/>
            <person name="Tiley G.P."/>
            <person name="Fernandez-Pozo N."/>
            <person name="Barry K."/>
            <person name="Chen C."/>
            <person name="Wang M."/>
            <person name="Lipzen A."/>
            <person name="Daum C."/>
            <person name="Saski C.A."/>
            <person name="Payton A.C."/>
            <person name="Mcbreen J.C."/>
            <person name="Conrad R.E."/>
            <person name="Kollar L.M."/>
            <person name="Olsson S."/>
            <person name="Huttunen S."/>
            <person name="Landis J.B."/>
            <person name="Wickett N.J."/>
            <person name="Johnson M.G."/>
            <person name="Rensing S.A."/>
            <person name="Grimwood J."/>
            <person name="Schmutz J."/>
            <person name="Mcdaniel S.F."/>
        </authorList>
    </citation>
    <scope>NUCLEOTIDE SEQUENCE [LARGE SCALE GENOMIC DNA]</scope>
    <source>
        <strain evidence="12 13">R40</strain>
    </source>
</reference>
<evidence type="ECO:0000259" key="10">
    <source>
        <dbReference type="Pfam" id="PF05116"/>
    </source>
</evidence>
<keyword evidence="7" id="KW-0460">Magnesium</keyword>
<dbReference type="Pfam" id="PF05116">
    <property type="entry name" value="S6PP"/>
    <property type="match status" value="1"/>
</dbReference>
<dbReference type="Pfam" id="PF08472">
    <property type="entry name" value="S6PP_C"/>
    <property type="match status" value="1"/>
</dbReference>
<evidence type="ECO:0000256" key="8">
    <source>
        <dbReference type="ARBA" id="ARBA00048036"/>
    </source>
</evidence>
<dbReference type="InterPro" id="IPR032710">
    <property type="entry name" value="NTF2-like_dom_sf"/>
</dbReference>
<dbReference type="GO" id="GO:0000287">
    <property type="term" value="F:magnesium ion binding"/>
    <property type="evidence" value="ECO:0007669"/>
    <property type="project" value="InterPro"/>
</dbReference>
<dbReference type="InterPro" id="IPR012847">
    <property type="entry name" value="Sucrose_phosphatase_pln/cyn"/>
</dbReference>
<proteinExistence type="inferred from homology"/>
<sequence length="529" mass="58742">MDFSGAPRLMIVSDLDNTMVDHKDNHYSSLLRFGALWQADYNHDSLLVYSTGRSPALYAKLRAEVPLLTPGITIMSVGTEIMYGPTMAPDLGWEEKLNQGWNREAIVEEGTKLNLKFQIDSEQRPHKVSFYVDKDAAEGVIKTLMGRFEEHKMNAKIIYSGGVDLDVLPTGAGKGQALEYLMKKLKSEGRSPGKTLVCGDSGNDADLFTVPDVYGVIVGNAMEELLKWYSEYAGNKAHIYLAKVRCAAGILEAMQHFDLQPNVSPRDRPRAFQTLGGVTRLKLSNVAHEVVDYLLLVEHWLKADVDNTDIVFSRLKSSLVSDASYVHAYGIITNPYTEIETLRELHGVKKSTHYCIWVDRVRIEKLSDTLYLARFDKWEKSGNQYSCALTTALLQSRIDAVNGLQWKLIHETWLTGREGSRPKLQAPKSEASVQENPQSEASLQETPQSEASVQEAPRSESATEGAPKSEEIIQETSKSETPEQEGPTSETLVQEAPKSETPAQEAPKSETVAKEITNPQDPVEGAPEV</sequence>
<dbReference type="CDD" id="cd02605">
    <property type="entry name" value="HAD_SPP"/>
    <property type="match status" value="1"/>
</dbReference>
<evidence type="ECO:0000256" key="4">
    <source>
        <dbReference type="ARBA" id="ARBA00011738"/>
    </source>
</evidence>
<evidence type="ECO:0000256" key="6">
    <source>
        <dbReference type="ARBA" id="ARBA00022801"/>
    </source>
</evidence>
<organism evidence="12 13">
    <name type="scientific">Ceratodon purpureus</name>
    <name type="common">Fire moss</name>
    <name type="synonym">Dicranum purpureum</name>
    <dbReference type="NCBI Taxonomy" id="3225"/>
    <lineage>
        <taxon>Eukaryota</taxon>
        <taxon>Viridiplantae</taxon>
        <taxon>Streptophyta</taxon>
        <taxon>Embryophyta</taxon>
        <taxon>Bryophyta</taxon>
        <taxon>Bryophytina</taxon>
        <taxon>Bryopsida</taxon>
        <taxon>Dicranidae</taxon>
        <taxon>Pseudoditrichales</taxon>
        <taxon>Ditrichaceae</taxon>
        <taxon>Ceratodon</taxon>
    </lineage>
</organism>
<dbReference type="NCBIfam" id="TIGR01485">
    <property type="entry name" value="SPP_plant-cyano"/>
    <property type="match status" value="1"/>
</dbReference>
<comment type="caution">
    <text evidence="12">The sequence shown here is derived from an EMBL/GenBank/DDBJ whole genome shotgun (WGS) entry which is preliminary data.</text>
</comment>
<dbReference type="PANTHER" id="PTHR46521:SF4">
    <property type="entry name" value="SUCROSE-PHOSPHATASE 2-RELATED"/>
    <property type="match status" value="1"/>
</dbReference>
<dbReference type="AlphaFoldDB" id="A0A8T0GG40"/>
<dbReference type="Gene3D" id="3.90.1070.10">
    <property type="match status" value="1"/>
</dbReference>
<dbReference type="SFLD" id="SFLDF00043">
    <property type="entry name" value="sucrose-phosphatase"/>
    <property type="match status" value="1"/>
</dbReference>
<evidence type="ECO:0000313" key="13">
    <source>
        <dbReference type="Proteomes" id="UP000822688"/>
    </source>
</evidence>
<comment type="cofactor">
    <cofactor evidence="1">
        <name>Mg(2+)</name>
        <dbReference type="ChEBI" id="CHEBI:18420"/>
    </cofactor>
</comment>
<feature type="region of interest" description="Disordered" evidence="9">
    <location>
        <begin position="419"/>
        <end position="529"/>
    </location>
</feature>